<evidence type="ECO:0000313" key="17">
    <source>
        <dbReference type="Ensembl" id="ENSHCOP00000012797.1"/>
    </source>
</evidence>
<dbReference type="Ensembl" id="ENSHCOT00000019936.1">
    <property type="protein sequence ID" value="ENSHCOP00000012797.1"/>
    <property type="gene ID" value="ENSHCOG00000015864.1"/>
</dbReference>
<dbReference type="Pfam" id="PF00100">
    <property type="entry name" value="Zona_pellucida"/>
    <property type="match status" value="1"/>
</dbReference>
<comment type="PTM">
    <text evidence="14">Proteolytically cleaved before the transmembrane segment to yield the secreted ectodomain incorporated in the zona pellucida.</text>
</comment>
<dbReference type="OMA" id="PSYAFID"/>
<evidence type="ECO:0000256" key="9">
    <source>
        <dbReference type="ARBA" id="ARBA00022729"/>
    </source>
</evidence>
<comment type="domain">
    <text evidence="14">The ZP domain is involved in the polymerization of the ZP proteins to form the zona pellucida.</text>
</comment>
<evidence type="ECO:0000256" key="13">
    <source>
        <dbReference type="ARBA" id="ARBA00023180"/>
    </source>
</evidence>
<dbReference type="Gene3D" id="2.60.40.3210">
    <property type="entry name" value="Zona pellucida, ZP-N domain"/>
    <property type="match status" value="1"/>
</dbReference>
<comment type="similarity">
    <text evidence="2 14">Belongs to the ZP domain family. ZPC subfamily.</text>
</comment>
<evidence type="ECO:0000256" key="8">
    <source>
        <dbReference type="ARBA" id="ARBA00022692"/>
    </source>
</evidence>
<dbReference type="Pfam" id="PF23344">
    <property type="entry name" value="ZP-N"/>
    <property type="match status" value="1"/>
</dbReference>
<dbReference type="AlphaFoldDB" id="A0A3Q2YHC9"/>
<evidence type="ECO:0000256" key="14">
    <source>
        <dbReference type="RuleBase" id="RU367066"/>
    </source>
</evidence>
<keyword evidence="4 14" id="KW-1003">Cell membrane</keyword>
<evidence type="ECO:0000256" key="7">
    <source>
        <dbReference type="ARBA" id="ARBA00022685"/>
    </source>
</evidence>
<feature type="region of interest" description="Disordered" evidence="15">
    <location>
        <begin position="359"/>
        <end position="422"/>
    </location>
</feature>
<dbReference type="GO" id="GO:2000344">
    <property type="term" value="P:positive regulation of acrosome reaction"/>
    <property type="evidence" value="ECO:0007669"/>
    <property type="project" value="UniProtKB-UniRule"/>
</dbReference>
<evidence type="ECO:0000256" key="11">
    <source>
        <dbReference type="ARBA" id="ARBA00023136"/>
    </source>
</evidence>
<evidence type="ECO:0000313" key="18">
    <source>
        <dbReference type="Proteomes" id="UP000264820"/>
    </source>
</evidence>
<evidence type="ECO:0000256" key="6">
    <source>
        <dbReference type="ARBA" id="ARBA00022530"/>
    </source>
</evidence>
<dbReference type="GO" id="GO:0005886">
    <property type="term" value="C:plasma membrane"/>
    <property type="evidence" value="ECO:0007669"/>
    <property type="project" value="UniProtKB-SubCell"/>
</dbReference>
<dbReference type="GO" id="GO:0035803">
    <property type="term" value="P:egg coat formation"/>
    <property type="evidence" value="ECO:0007669"/>
    <property type="project" value="UniProtKB-UniRule"/>
</dbReference>
<evidence type="ECO:0000256" key="10">
    <source>
        <dbReference type="ARBA" id="ARBA00022989"/>
    </source>
</evidence>
<protein>
    <recommendedName>
        <fullName evidence="3 14">Zona pellucida sperm-binding protein 3</fullName>
    </recommendedName>
</protein>
<dbReference type="GO" id="GO:0007339">
    <property type="term" value="P:binding of sperm to zona pellucida"/>
    <property type="evidence" value="ECO:0007669"/>
    <property type="project" value="UniProtKB-UniRule"/>
</dbReference>
<proteinExistence type="inferred from homology"/>
<evidence type="ECO:0000256" key="1">
    <source>
        <dbReference type="ARBA" id="ARBA00004498"/>
    </source>
</evidence>
<dbReference type="InterPro" id="IPR055355">
    <property type="entry name" value="ZP-C"/>
</dbReference>
<keyword evidence="7 14" id="KW-0165">Cleavage on pair of basic residues</keyword>
<keyword evidence="8" id="KW-0812">Transmembrane</keyword>
<feature type="signal peptide" evidence="14">
    <location>
        <begin position="1"/>
        <end position="20"/>
    </location>
</feature>
<dbReference type="Gene3D" id="2.60.40.4100">
    <property type="entry name" value="Zona pellucida, ZP-C domain"/>
    <property type="match status" value="1"/>
</dbReference>
<evidence type="ECO:0000256" key="4">
    <source>
        <dbReference type="ARBA" id="ARBA00022475"/>
    </source>
</evidence>
<dbReference type="GO" id="GO:0035804">
    <property type="term" value="F:structural constituent of egg coat"/>
    <property type="evidence" value="ECO:0007669"/>
    <property type="project" value="UniProtKB-UniRule"/>
</dbReference>
<dbReference type="InterPro" id="IPR055356">
    <property type="entry name" value="ZP-N"/>
</dbReference>
<dbReference type="GO" id="GO:0035805">
    <property type="term" value="C:egg coat"/>
    <property type="evidence" value="ECO:0007669"/>
    <property type="project" value="UniProtKB-SubCell"/>
</dbReference>
<feature type="compositionally biased region" description="Gly residues" evidence="15">
    <location>
        <begin position="360"/>
        <end position="422"/>
    </location>
</feature>
<comment type="function">
    <text evidence="14">Component of the zona pellucida, an extracellular matrix surrounding oocytes which mediates sperm binding, induction of the acrosome reaction and prevents post-fertilization polyspermy. The zona pellucida is composed of 3 to 4 glycoproteins, ZP1, ZP2, ZP3, and ZP4. ZP3 is essential for sperm binding and zona matrix formation.</text>
</comment>
<dbReference type="Proteomes" id="UP000264820">
    <property type="component" value="Unplaced"/>
</dbReference>
<comment type="subcellular location">
    <subcellularLocation>
        <location evidence="1">Secreted</location>
        <location evidence="1">Extracellular space</location>
        <location evidence="1">Extracellular matrix</location>
    </subcellularLocation>
    <subcellularLocation>
        <location evidence="14">Zona pellucida</location>
    </subcellularLocation>
    <subcellularLocation>
        <location evidence="14">Cell membrane</location>
        <topology evidence="14">Single-pass type I membrane protein</topology>
    </subcellularLocation>
</comment>
<dbReference type="InterPro" id="IPR001507">
    <property type="entry name" value="ZP_dom"/>
</dbReference>
<reference evidence="17" key="2">
    <citation type="submission" date="2025-09" db="UniProtKB">
        <authorList>
            <consortium name="Ensembl"/>
        </authorList>
    </citation>
    <scope>IDENTIFICATION</scope>
</reference>
<dbReference type="PANTHER" id="PTHR11576">
    <property type="entry name" value="ZONA PELLUCIDA SPERM-BINDING PROTEIN 3"/>
    <property type="match status" value="1"/>
</dbReference>
<keyword evidence="5 14" id="KW-0964">Secreted</keyword>
<accession>A0A3Q2YHC9</accession>
<dbReference type="STRING" id="109280.ENSHCOP00000012797"/>
<keyword evidence="12 14" id="KW-1015">Disulfide bond</keyword>
<feature type="chain" id="PRO_5025711621" description="Zona pellucida sperm-binding protein 3" evidence="14">
    <location>
        <begin position="21"/>
        <end position="422"/>
    </location>
</feature>
<keyword evidence="9 14" id="KW-0732">Signal</keyword>
<sequence length="422" mass="46092">MKHTAVCLVALALVVSLCSGYPNVDQEHHDQQQAKHVLERPLSWTYPEGPTVPVEHVPDFQLRHPIASKTVSVECGERQARMVVQKDFFGTGQLVKRADLTLGRCVAVGEDTQAQVLIFETELQDCGSMSRMTDDALIYTFVIDYNPKMLSDSPIVRTIVRNIETAVIVECHYPRHHNVSSLPLDPKWIPFSAVRVAEEFLYFTLTLRTDDWMYERPRYQYYLGDMVRIEATVRQYHHVPLRVFVETCTATLSPDMNSNPRYTFLDQGCLVDARITGTESRFMQRTAENMLQFQFEAFKFQGADSGMLYITCHLRATSTSHDIDDDHRACSYMINDWRESSGVDSACANCDAIVEQRQTGGWGTGGGGGSQTGGGNWNTGGGSGTQTGGGNWNTGDGGNSQTGGGSGGGGSGGGGSGGGGSG</sequence>
<dbReference type="PROSITE" id="PS51034">
    <property type="entry name" value="ZP_2"/>
    <property type="match status" value="1"/>
</dbReference>
<evidence type="ECO:0000256" key="2">
    <source>
        <dbReference type="ARBA" id="ARBA00006735"/>
    </source>
</evidence>
<evidence type="ECO:0000256" key="15">
    <source>
        <dbReference type="SAM" id="MobiDB-lite"/>
    </source>
</evidence>
<keyword evidence="13" id="KW-0325">Glycoprotein</keyword>
<evidence type="ECO:0000259" key="16">
    <source>
        <dbReference type="PROSITE" id="PS51034"/>
    </source>
</evidence>
<keyword evidence="18" id="KW-1185">Reference proteome</keyword>
<name>A0A3Q2YHC9_HIPCM</name>
<evidence type="ECO:0000256" key="3">
    <source>
        <dbReference type="ARBA" id="ARBA00017980"/>
    </source>
</evidence>
<evidence type="ECO:0000256" key="5">
    <source>
        <dbReference type="ARBA" id="ARBA00022525"/>
    </source>
</evidence>
<dbReference type="PRINTS" id="PR00023">
    <property type="entry name" value="ZPELLUCIDA"/>
</dbReference>
<keyword evidence="11" id="KW-0472">Membrane</keyword>
<dbReference type="PANTHER" id="PTHR11576:SF2">
    <property type="entry name" value="ZONA PELLUCIDA SPERM-BINDING PROTEIN 3"/>
    <property type="match status" value="1"/>
</dbReference>
<reference evidence="17" key="1">
    <citation type="submission" date="2025-08" db="UniProtKB">
        <authorList>
            <consortium name="Ensembl"/>
        </authorList>
    </citation>
    <scope>IDENTIFICATION</scope>
</reference>
<organism evidence="17 18">
    <name type="scientific">Hippocampus comes</name>
    <name type="common">Tiger tail seahorse</name>
    <dbReference type="NCBI Taxonomy" id="109280"/>
    <lineage>
        <taxon>Eukaryota</taxon>
        <taxon>Metazoa</taxon>
        <taxon>Chordata</taxon>
        <taxon>Craniata</taxon>
        <taxon>Vertebrata</taxon>
        <taxon>Euteleostomi</taxon>
        <taxon>Actinopterygii</taxon>
        <taxon>Neopterygii</taxon>
        <taxon>Teleostei</taxon>
        <taxon>Neoteleostei</taxon>
        <taxon>Acanthomorphata</taxon>
        <taxon>Syngnathiaria</taxon>
        <taxon>Syngnathiformes</taxon>
        <taxon>Syngnathoidei</taxon>
        <taxon>Syngnathidae</taxon>
        <taxon>Hippocampus</taxon>
    </lineage>
</organism>
<dbReference type="GeneTree" id="ENSGT01030000234567"/>
<keyword evidence="6 14" id="KW-0272">Extracellular matrix</keyword>
<evidence type="ECO:0000256" key="12">
    <source>
        <dbReference type="ARBA" id="ARBA00023157"/>
    </source>
</evidence>
<keyword evidence="10" id="KW-1133">Transmembrane helix</keyword>
<dbReference type="InterPro" id="IPR048290">
    <property type="entry name" value="ZP_chr"/>
</dbReference>
<feature type="domain" description="ZP" evidence="16">
    <location>
        <begin position="74"/>
        <end position="337"/>
    </location>
</feature>
<dbReference type="GO" id="GO:0032190">
    <property type="term" value="F:acrosin binding"/>
    <property type="evidence" value="ECO:0007669"/>
    <property type="project" value="TreeGrafter"/>
</dbReference>
<dbReference type="FunFam" id="2.60.40.3210:FF:000001">
    <property type="entry name" value="Zona pellucida sperm-binding protein 3"/>
    <property type="match status" value="1"/>
</dbReference>
<dbReference type="InterPro" id="IPR042235">
    <property type="entry name" value="ZP-C_dom"/>
</dbReference>
<dbReference type="FunFam" id="2.60.40.4100:FF:000002">
    <property type="entry name" value="Zona pellucida sperm-binding protein 3"/>
    <property type="match status" value="1"/>
</dbReference>
<dbReference type="SMART" id="SM00241">
    <property type="entry name" value="ZP"/>
    <property type="match status" value="1"/>
</dbReference>